<feature type="transmembrane region" description="Helical" evidence="6">
    <location>
        <begin position="213"/>
        <end position="235"/>
    </location>
</feature>
<evidence type="ECO:0000313" key="8">
    <source>
        <dbReference type="EMBL" id="GAA0317051.1"/>
    </source>
</evidence>
<feature type="transmembrane region" description="Helical" evidence="6">
    <location>
        <begin position="31"/>
        <end position="51"/>
    </location>
</feature>
<reference evidence="8 9" key="1">
    <citation type="journal article" date="2019" name="Int. J. Syst. Evol. Microbiol.">
        <title>The Global Catalogue of Microorganisms (GCM) 10K type strain sequencing project: providing services to taxonomists for standard genome sequencing and annotation.</title>
        <authorList>
            <consortium name="The Broad Institute Genomics Platform"/>
            <consortium name="The Broad Institute Genome Sequencing Center for Infectious Disease"/>
            <person name="Wu L."/>
            <person name="Ma J."/>
        </authorList>
    </citation>
    <scope>NUCLEOTIDE SEQUENCE [LARGE SCALE GENOMIC DNA]</scope>
    <source>
        <strain evidence="8 9">JCM 9731</strain>
    </source>
</reference>
<gene>
    <name evidence="8" type="ORF">GCM10008967_04550</name>
</gene>
<feature type="transmembrane region" description="Helical" evidence="6">
    <location>
        <begin position="95"/>
        <end position="114"/>
    </location>
</feature>
<keyword evidence="9" id="KW-1185">Reference proteome</keyword>
<dbReference type="EMBL" id="BAAADJ010000004">
    <property type="protein sequence ID" value="GAA0317051.1"/>
    <property type="molecule type" value="Genomic_DNA"/>
</dbReference>
<dbReference type="Pfam" id="PF00892">
    <property type="entry name" value="EamA"/>
    <property type="match status" value="2"/>
</dbReference>
<feature type="transmembrane region" description="Helical" evidence="6">
    <location>
        <begin position="7"/>
        <end position="25"/>
    </location>
</feature>
<evidence type="ECO:0000313" key="9">
    <source>
        <dbReference type="Proteomes" id="UP001500782"/>
    </source>
</evidence>
<keyword evidence="5 6" id="KW-0472">Membrane</keyword>
<feature type="transmembrane region" description="Helical" evidence="6">
    <location>
        <begin position="242"/>
        <end position="260"/>
    </location>
</feature>
<dbReference type="InterPro" id="IPR000620">
    <property type="entry name" value="EamA_dom"/>
</dbReference>
<evidence type="ECO:0000256" key="4">
    <source>
        <dbReference type="ARBA" id="ARBA00022989"/>
    </source>
</evidence>
<name>A0ABN0VTN1_9BACI</name>
<evidence type="ECO:0000256" key="3">
    <source>
        <dbReference type="ARBA" id="ARBA00022692"/>
    </source>
</evidence>
<comment type="similarity">
    <text evidence="2">Belongs to the EamA transporter family.</text>
</comment>
<feature type="transmembrane region" description="Helical" evidence="6">
    <location>
        <begin position="175"/>
        <end position="198"/>
    </location>
</feature>
<feature type="domain" description="EamA" evidence="7">
    <location>
        <begin position="4"/>
        <end position="134"/>
    </location>
</feature>
<dbReference type="SUPFAM" id="SSF103481">
    <property type="entry name" value="Multidrug resistance efflux transporter EmrE"/>
    <property type="match status" value="2"/>
</dbReference>
<comment type="subcellular location">
    <subcellularLocation>
        <location evidence="1">Endomembrane system</location>
        <topology evidence="1">Multi-pass membrane protein</topology>
    </subcellularLocation>
</comment>
<dbReference type="InterPro" id="IPR050638">
    <property type="entry name" value="AA-Vitamin_Transporters"/>
</dbReference>
<keyword evidence="4 6" id="KW-1133">Transmembrane helix</keyword>
<dbReference type="PANTHER" id="PTHR32322">
    <property type="entry name" value="INNER MEMBRANE TRANSPORTER"/>
    <property type="match status" value="1"/>
</dbReference>
<feature type="transmembrane region" description="Helical" evidence="6">
    <location>
        <begin position="266"/>
        <end position="283"/>
    </location>
</feature>
<keyword evidence="3 6" id="KW-0812">Transmembrane</keyword>
<evidence type="ECO:0000259" key="7">
    <source>
        <dbReference type="Pfam" id="PF00892"/>
    </source>
</evidence>
<feature type="transmembrane region" description="Helical" evidence="6">
    <location>
        <begin position="63"/>
        <end position="83"/>
    </location>
</feature>
<protein>
    <submittedName>
        <fullName evidence="8">DMT family transporter</fullName>
    </submittedName>
</protein>
<organism evidence="8 9">
    <name type="scientific">Bacillus carboniphilus</name>
    <dbReference type="NCBI Taxonomy" id="86663"/>
    <lineage>
        <taxon>Bacteria</taxon>
        <taxon>Bacillati</taxon>
        <taxon>Bacillota</taxon>
        <taxon>Bacilli</taxon>
        <taxon>Bacillales</taxon>
        <taxon>Bacillaceae</taxon>
        <taxon>Bacillus</taxon>
    </lineage>
</organism>
<evidence type="ECO:0000256" key="5">
    <source>
        <dbReference type="ARBA" id="ARBA00023136"/>
    </source>
</evidence>
<accession>A0ABN0VTN1</accession>
<proteinExistence type="inferred from homology"/>
<dbReference type="Gene3D" id="1.10.3730.20">
    <property type="match status" value="1"/>
</dbReference>
<evidence type="ECO:0000256" key="6">
    <source>
        <dbReference type="SAM" id="Phobius"/>
    </source>
</evidence>
<sequence length="300" mass="32753">MRLYVALITLSLIWGMSFYFIKVMVEGIGPWGIVFVRCTLGALTLAIIILIQKKKIDWKSMPLKSLAIVGVTNALIPWGLIAISETRISSALASMVNATTPIFTSIIGVLIFGLALTIRQWAGVLIGFVGIFFLIDLNIAQLFQEDLIGMGTMILAAVCYGFSSQYTKRHLQGVSVMVIALMTLLTGALGSLVIMALTDSFFPIQQMMSWDSLFAMIGLGVFGSGLAYLLFYYMIQEGSAEFATLVTYLVPITAMFWGWFLLSESIPPLAIGGLILIFAGVFLSSRKGQRGQEPLSQESL</sequence>
<dbReference type="Proteomes" id="UP001500782">
    <property type="component" value="Unassembled WGS sequence"/>
</dbReference>
<evidence type="ECO:0000256" key="2">
    <source>
        <dbReference type="ARBA" id="ARBA00007362"/>
    </source>
</evidence>
<feature type="transmembrane region" description="Helical" evidence="6">
    <location>
        <begin position="147"/>
        <end position="163"/>
    </location>
</feature>
<dbReference type="RefSeq" id="WP_343795970.1">
    <property type="nucleotide sequence ID" value="NZ_BAAADJ010000004.1"/>
</dbReference>
<evidence type="ECO:0000256" key="1">
    <source>
        <dbReference type="ARBA" id="ARBA00004127"/>
    </source>
</evidence>
<feature type="transmembrane region" description="Helical" evidence="6">
    <location>
        <begin position="121"/>
        <end position="141"/>
    </location>
</feature>
<dbReference type="InterPro" id="IPR037185">
    <property type="entry name" value="EmrE-like"/>
</dbReference>
<comment type="caution">
    <text evidence="8">The sequence shown here is derived from an EMBL/GenBank/DDBJ whole genome shotgun (WGS) entry which is preliminary data.</text>
</comment>
<feature type="domain" description="EamA" evidence="7">
    <location>
        <begin position="148"/>
        <end position="285"/>
    </location>
</feature>
<dbReference type="PANTHER" id="PTHR32322:SF9">
    <property type="entry name" value="AMINO-ACID METABOLITE EFFLUX PUMP-RELATED"/>
    <property type="match status" value="1"/>
</dbReference>